<dbReference type="RefSeq" id="WP_141922728.1">
    <property type="nucleotide sequence ID" value="NZ_VFQC01000001.1"/>
</dbReference>
<proteinExistence type="predicted"/>
<evidence type="ECO:0000313" key="2">
    <source>
        <dbReference type="EMBL" id="TQN31402.1"/>
    </source>
</evidence>
<evidence type="ECO:0000256" key="1">
    <source>
        <dbReference type="SAM" id="MobiDB-lite"/>
    </source>
</evidence>
<organism evidence="2 3">
    <name type="scientific">Haloactinospora alba</name>
    <dbReference type="NCBI Taxonomy" id="405555"/>
    <lineage>
        <taxon>Bacteria</taxon>
        <taxon>Bacillati</taxon>
        <taxon>Actinomycetota</taxon>
        <taxon>Actinomycetes</taxon>
        <taxon>Streptosporangiales</taxon>
        <taxon>Nocardiopsidaceae</taxon>
        <taxon>Haloactinospora</taxon>
    </lineage>
</organism>
<dbReference type="EMBL" id="VFQC01000001">
    <property type="protein sequence ID" value="TQN31402.1"/>
    <property type="molecule type" value="Genomic_DNA"/>
</dbReference>
<evidence type="ECO:0000313" key="3">
    <source>
        <dbReference type="Proteomes" id="UP000317422"/>
    </source>
</evidence>
<feature type="region of interest" description="Disordered" evidence="1">
    <location>
        <begin position="486"/>
        <end position="545"/>
    </location>
</feature>
<dbReference type="Proteomes" id="UP000317422">
    <property type="component" value="Unassembled WGS sequence"/>
</dbReference>
<comment type="caution">
    <text evidence="2">The sequence shown here is derived from an EMBL/GenBank/DDBJ whole genome shotgun (WGS) entry which is preliminary data.</text>
</comment>
<feature type="compositionally biased region" description="Polar residues" evidence="1">
    <location>
        <begin position="243"/>
        <end position="259"/>
    </location>
</feature>
<name>A0A543NHT3_9ACTN</name>
<feature type="compositionally biased region" description="Low complexity" evidence="1">
    <location>
        <begin position="220"/>
        <end position="232"/>
    </location>
</feature>
<gene>
    <name evidence="2" type="ORF">FHX37_1303</name>
</gene>
<keyword evidence="3" id="KW-1185">Reference proteome</keyword>
<dbReference type="AlphaFoldDB" id="A0A543NHT3"/>
<feature type="region of interest" description="Disordered" evidence="1">
    <location>
        <begin position="188"/>
        <end position="300"/>
    </location>
</feature>
<reference evidence="2 3" key="1">
    <citation type="submission" date="2019-06" db="EMBL/GenBank/DDBJ databases">
        <title>Sequencing the genomes of 1000 actinobacteria strains.</title>
        <authorList>
            <person name="Klenk H.-P."/>
        </authorList>
    </citation>
    <scope>NUCLEOTIDE SEQUENCE [LARGE SCALE GENOMIC DNA]</scope>
    <source>
        <strain evidence="2 3">DSM 45015</strain>
    </source>
</reference>
<protein>
    <submittedName>
        <fullName evidence="2">Uncharacterized protein</fullName>
    </submittedName>
</protein>
<dbReference type="OrthoDB" id="3928741at2"/>
<accession>A0A543NHT3</accession>
<sequence>MNAISPICLTDLAPALRWSKSADVAPLLRHAKLVDGWWRSLPLSRVLEIVGPAWLSHGIARVSTEHWDHVALNEFLPTLCDQQVELDDIAEPIRGAILATAGGWERLIEASPATMGTWGVQESCGVVDLVGTAAWCAVLPFTQDGESFGPAPSPALMVEAVRTITRWMPATAPEHVHSALGYLASATGTDTADEPEEARSQEASEASPQEATGAPRAIRTLRALRAQRPAAASGGEERKKPQQQENGASGSSPGGSFQSRLVGPNRTLRRPAFGPPKDTRERDSQEQETAAPPETEGEDYPLVGLLERLFSEWHGLERTVAAQRLFAADPVSIRLLADQLHADPGDIRAAQRSVEERLLRWLGSAEGAPVTQHLRELSDWLGSACTIDHLISAHTEHPVNVPSLGIPLWRVLITLFTDRRLHNGWLVNDDPERLRAQTREMLGDAPSLPDAGARLGRLGIREQVLRAWLLSTPGVSIRDGYVLVDPSTPAEAPSPPPPTARNAPPEQPVEANGSTTTNGLPIRRRPETAQQHEPEDEGHTGISTSARCFRAPDGRWWHRVDVSADHLNGAPVVVPPGYATYLGLQPGRLLCLTAPGADLLVLVWRDQPAFDSLRPLLRRLSAEAGDRVFITVDEDRLDARRLPAADLGDNGPMGKALHLIGYTAPASVEEALGIIAHRVSADDGSELSNPHSLLEHLNQRGDTDLVNELRSTLYATL</sequence>
<feature type="compositionally biased region" description="Basic and acidic residues" evidence="1">
    <location>
        <begin position="524"/>
        <end position="539"/>
    </location>
</feature>